<dbReference type="InterPro" id="IPR008949">
    <property type="entry name" value="Isoprenoid_synthase_dom_sf"/>
</dbReference>
<evidence type="ECO:0000256" key="3">
    <source>
        <dbReference type="ARBA" id="ARBA00023239"/>
    </source>
</evidence>
<dbReference type="STRING" id="4536.A0A0E0G8L3"/>
<organism evidence="4">
    <name type="scientific">Oryza nivara</name>
    <name type="common">Indian wild rice</name>
    <name type="synonym">Oryza sativa f. spontanea</name>
    <dbReference type="NCBI Taxonomy" id="4536"/>
    <lineage>
        <taxon>Eukaryota</taxon>
        <taxon>Viridiplantae</taxon>
        <taxon>Streptophyta</taxon>
        <taxon>Embryophyta</taxon>
        <taxon>Tracheophyta</taxon>
        <taxon>Spermatophyta</taxon>
        <taxon>Magnoliopsida</taxon>
        <taxon>Liliopsida</taxon>
        <taxon>Poales</taxon>
        <taxon>Poaceae</taxon>
        <taxon>BOP clade</taxon>
        <taxon>Oryzoideae</taxon>
        <taxon>Oryzeae</taxon>
        <taxon>Oryzinae</taxon>
        <taxon>Oryza</taxon>
    </lineage>
</organism>
<keyword evidence="2" id="KW-0460">Magnesium</keyword>
<dbReference type="Gramene" id="ONIVA02G23550.1">
    <property type="protein sequence ID" value="ONIVA02G23550.1"/>
    <property type="gene ID" value="ONIVA02G23550"/>
</dbReference>
<reference evidence="4" key="2">
    <citation type="submission" date="2018-04" db="EMBL/GenBank/DDBJ databases">
        <title>OnivRS2 (Oryza nivara Reference Sequence Version 2).</title>
        <authorList>
            <person name="Zhang J."/>
            <person name="Kudrna D."/>
            <person name="Lee S."/>
            <person name="Talag J."/>
            <person name="Rajasekar S."/>
            <person name="Welchert J."/>
            <person name="Hsing Y.-I."/>
            <person name="Wing R.A."/>
        </authorList>
    </citation>
    <scope>NUCLEOTIDE SEQUENCE [LARGE SCALE GENOMIC DNA]</scope>
    <source>
        <strain evidence="4">SL10</strain>
    </source>
</reference>
<evidence type="ECO:0000256" key="2">
    <source>
        <dbReference type="ARBA" id="ARBA00022842"/>
    </source>
</evidence>
<dbReference type="GO" id="GO:0016102">
    <property type="term" value="P:diterpenoid biosynthetic process"/>
    <property type="evidence" value="ECO:0007669"/>
    <property type="project" value="TreeGrafter"/>
</dbReference>
<keyword evidence="3" id="KW-0456">Lyase</keyword>
<accession>A0A0E0G8L3</accession>
<dbReference type="Proteomes" id="UP000006591">
    <property type="component" value="Chromosome 2"/>
</dbReference>
<dbReference type="OMA" id="ISWSKTA"/>
<dbReference type="eggNOG" id="ENOG502QVGX">
    <property type="taxonomic scope" value="Eukaryota"/>
</dbReference>
<dbReference type="GO" id="GO:0000287">
    <property type="term" value="F:magnesium ion binding"/>
    <property type="evidence" value="ECO:0007669"/>
    <property type="project" value="InterPro"/>
</dbReference>
<dbReference type="InterPro" id="IPR050148">
    <property type="entry name" value="Terpene_synthase-like"/>
</dbReference>
<dbReference type="SUPFAM" id="SSF48576">
    <property type="entry name" value="Terpenoid synthases"/>
    <property type="match status" value="1"/>
</dbReference>
<dbReference type="HOGENOM" id="CLU_003125_4_0_1"/>
<sequence>MSDARISWSKTALLTSVVDDFFDVGGSKEEQENLLALMEKYALYTIVNEIGAKASALQGHDITKYLLETTEAEWQRSQYVPKFEEYMECGVTSLTHGATVISGMFFIGVKLTDDIIKHQEYNEIFRLVGTCGRLLNDIRGIEREAMDGKLTNGVSLLARESGGCMSIQEAKMEAQKRVDTARRKLLKLVLREGAIPRPCKQLLWKMCKESSLALLFPYLTVRNQDIIPPFLNR</sequence>
<dbReference type="Pfam" id="PF19086">
    <property type="entry name" value="Terpene_syn_C_2"/>
    <property type="match status" value="1"/>
</dbReference>
<reference evidence="4" key="1">
    <citation type="submission" date="2015-04" db="UniProtKB">
        <authorList>
            <consortium name="EnsemblPlants"/>
        </authorList>
    </citation>
    <scope>IDENTIFICATION</scope>
    <source>
        <strain evidence="4">SL10</strain>
    </source>
</reference>
<proteinExistence type="predicted"/>
<dbReference type="PANTHER" id="PTHR31739">
    <property type="entry name" value="ENT-COPALYL DIPHOSPHATE SYNTHASE, CHLOROPLASTIC"/>
    <property type="match status" value="1"/>
</dbReference>
<comment type="cofactor">
    <cofactor evidence="1">
        <name>Mg(2+)</name>
        <dbReference type="ChEBI" id="CHEBI:18420"/>
    </cofactor>
</comment>
<evidence type="ECO:0008006" key="6">
    <source>
        <dbReference type="Google" id="ProtNLM"/>
    </source>
</evidence>
<dbReference type="AlphaFoldDB" id="A0A0E0G8L3"/>
<dbReference type="GO" id="GO:0010333">
    <property type="term" value="F:terpene synthase activity"/>
    <property type="evidence" value="ECO:0007669"/>
    <property type="project" value="InterPro"/>
</dbReference>
<protein>
    <recommendedName>
        <fullName evidence="6">Terpene synthase metal-binding domain-containing protein</fullName>
    </recommendedName>
</protein>
<dbReference type="Gene3D" id="1.10.600.10">
    <property type="entry name" value="Farnesyl Diphosphate Synthase"/>
    <property type="match status" value="1"/>
</dbReference>
<keyword evidence="5" id="KW-1185">Reference proteome</keyword>
<dbReference type="EnsemblPlants" id="ONIVA02G23550.1">
    <property type="protein sequence ID" value="ONIVA02G23550.1"/>
    <property type="gene ID" value="ONIVA02G23550"/>
</dbReference>
<evidence type="ECO:0000313" key="5">
    <source>
        <dbReference type="Proteomes" id="UP000006591"/>
    </source>
</evidence>
<evidence type="ECO:0000313" key="4">
    <source>
        <dbReference type="EnsemblPlants" id="ONIVA02G23550.1"/>
    </source>
</evidence>
<name>A0A0E0G8L3_ORYNI</name>
<evidence type="ECO:0000256" key="1">
    <source>
        <dbReference type="ARBA" id="ARBA00001946"/>
    </source>
</evidence>
<dbReference type="PANTHER" id="PTHR31739:SF3">
    <property type="entry name" value="ENT-KAUR-16-ENE SYNTHASE, CHLOROPLASTIC"/>
    <property type="match status" value="1"/>
</dbReference>